<dbReference type="AlphaFoldDB" id="A0A8S3RBM0"/>
<dbReference type="EMBL" id="CAJPWZ010001060">
    <property type="protein sequence ID" value="CAG2206752.1"/>
    <property type="molecule type" value="Genomic_DNA"/>
</dbReference>
<evidence type="ECO:0000259" key="1">
    <source>
        <dbReference type="PROSITE" id="PS50041"/>
    </source>
</evidence>
<dbReference type="OrthoDB" id="10332975at2759"/>
<dbReference type="SUPFAM" id="SSF56436">
    <property type="entry name" value="C-type lectin-like"/>
    <property type="match status" value="1"/>
</dbReference>
<dbReference type="CDD" id="cd00037">
    <property type="entry name" value="CLECT"/>
    <property type="match status" value="1"/>
</dbReference>
<proteinExistence type="predicted"/>
<dbReference type="InterPro" id="IPR016187">
    <property type="entry name" value="CTDL_fold"/>
</dbReference>
<accession>A0A8S3RBM0</accession>
<organism evidence="2 3">
    <name type="scientific">Mytilus edulis</name>
    <name type="common">Blue mussel</name>
    <dbReference type="NCBI Taxonomy" id="6550"/>
    <lineage>
        <taxon>Eukaryota</taxon>
        <taxon>Metazoa</taxon>
        <taxon>Spiralia</taxon>
        <taxon>Lophotrochozoa</taxon>
        <taxon>Mollusca</taxon>
        <taxon>Bivalvia</taxon>
        <taxon>Autobranchia</taxon>
        <taxon>Pteriomorphia</taxon>
        <taxon>Mytilida</taxon>
        <taxon>Mytiloidea</taxon>
        <taxon>Mytilidae</taxon>
        <taxon>Mytilinae</taxon>
        <taxon>Mytilus</taxon>
    </lineage>
</organism>
<dbReference type="PROSITE" id="PS50041">
    <property type="entry name" value="C_TYPE_LECTIN_2"/>
    <property type="match status" value="1"/>
</dbReference>
<comment type="caution">
    <text evidence="2">The sequence shown here is derived from an EMBL/GenBank/DDBJ whole genome shotgun (WGS) entry which is preliminary data.</text>
</comment>
<protein>
    <submittedName>
        <fullName evidence="2">MRC</fullName>
    </submittedName>
</protein>
<dbReference type="InterPro" id="IPR001304">
    <property type="entry name" value="C-type_lectin-like"/>
</dbReference>
<name>A0A8S3RBM0_MYTED</name>
<evidence type="ECO:0000313" key="2">
    <source>
        <dbReference type="EMBL" id="CAG2206752.1"/>
    </source>
</evidence>
<gene>
    <name evidence="2" type="ORF">MEDL_21050</name>
</gene>
<dbReference type="Gene3D" id="3.10.100.10">
    <property type="entry name" value="Mannose-Binding Protein A, subunit A"/>
    <property type="match status" value="1"/>
</dbReference>
<keyword evidence="3" id="KW-1185">Reference proteome</keyword>
<dbReference type="Proteomes" id="UP000683360">
    <property type="component" value="Unassembled WGS sequence"/>
</dbReference>
<feature type="domain" description="C-type lectin" evidence="1">
    <location>
        <begin position="1"/>
        <end position="107"/>
    </location>
</feature>
<sequence length="210" mass="23844">MEDVDWFTAEAYCKKNGSFNQRSQTLVKYITTFLKSLSDPWFWIGMIKNHTNTDFYNADCELSNFFPALKNLITTSNAYECIVAAASNTTDLIDVRSCREKHPYICYKSGGYISEITVVHNAFIKPSVSAHVQISIPKVGYNTQNICIQKCRLGFQYVAAMFYHDNTSCFLIKDTSARITIIKPTEQYIKTNTFSCFDTSLPTTTKGNFG</sequence>
<evidence type="ECO:0000313" key="3">
    <source>
        <dbReference type="Proteomes" id="UP000683360"/>
    </source>
</evidence>
<dbReference type="Pfam" id="PF00059">
    <property type="entry name" value="Lectin_C"/>
    <property type="match status" value="1"/>
</dbReference>
<dbReference type="InterPro" id="IPR016186">
    <property type="entry name" value="C-type_lectin-like/link_sf"/>
</dbReference>
<reference evidence="2" key="1">
    <citation type="submission" date="2021-03" db="EMBL/GenBank/DDBJ databases">
        <authorList>
            <person name="Bekaert M."/>
        </authorList>
    </citation>
    <scope>NUCLEOTIDE SEQUENCE</scope>
</reference>